<protein>
    <submittedName>
        <fullName evidence="1">Uncharacterized protein</fullName>
    </submittedName>
</protein>
<dbReference type="EMBL" id="BGZK01000233">
    <property type="protein sequence ID" value="GBP30418.1"/>
    <property type="molecule type" value="Genomic_DNA"/>
</dbReference>
<comment type="caution">
    <text evidence="1">The sequence shown here is derived from an EMBL/GenBank/DDBJ whole genome shotgun (WGS) entry which is preliminary data.</text>
</comment>
<gene>
    <name evidence="1" type="ORF">EVAR_20868_1</name>
</gene>
<evidence type="ECO:0000313" key="1">
    <source>
        <dbReference type="EMBL" id="GBP30418.1"/>
    </source>
</evidence>
<organism evidence="1 2">
    <name type="scientific">Eumeta variegata</name>
    <name type="common">Bagworm moth</name>
    <name type="synonym">Eumeta japonica</name>
    <dbReference type="NCBI Taxonomy" id="151549"/>
    <lineage>
        <taxon>Eukaryota</taxon>
        <taxon>Metazoa</taxon>
        <taxon>Ecdysozoa</taxon>
        <taxon>Arthropoda</taxon>
        <taxon>Hexapoda</taxon>
        <taxon>Insecta</taxon>
        <taxon>Pterygota</taxon>
        <taxon>Neoptera</taxon>
        <taxon>Endopterygota</taxon>
        <taxon>Lepidoptera</taxon>
        <taxon>Glossata</taxon>
        <taxon>Ditrysia</taxon>
        <taxon>Tineoidea</taxon>
        <taxon>Psychidae</taxon>
        <taxon>Oiketicinae</taxon>
        <taxon>Eumeta</taxon>
    </lineage>
</organism>
<proteinExistence type="predicted"/>
<keyword evidence="2" id="KW-1185">Reference proteome</keyword>
<name>A0A4C1UVF2_EUMVA</name>
<dbReference type="AlphaFoldDB" id="A0A4C1UVF2"/>
<sequence length="102" mass="11401">MGLEATLARRVNAYLHSISRWSGVRAGAEIPACELRNNKFSIGYNWPAACRIPVAAARRAGGRRASTTALISTAMAWTSLPLFYNCSSVEKIYERLDRKRRK</sequence>
<reference evidence="1 2" key="1">
    <citation type="journal article" date="2019" name="Commun. Biol.">
        <title>The bagworm genome reveals a unique fibroin gene that provides high tensile strength.</title>
        <authorList>
            <person name="Kono N."/>
            <person name="Nakamura H."/>
            <person name="Ohtoshi R."/>
            <person name="Tomita M."/>
            <person name="Numata K."/>
            <person name="Arakawa K."/>
        </authorList>
    </citation>
    <scope>NUCLEOTIDE SEQUENCE [LARGE SCALE GENOMIC DNA]</scope>
</reference>
<evidence type="ECO:0000313" key="2">
    <source>
        <dbReference type="Proteomes" id="UP000299102"/>
    </source>
</evidence>
<dbReference type="Proteomes" id="UP000299102">
    <property type="component" value="Unassembled WGS sequence"/>
</dbReference>
<accession>A0A4C1UVF2</accession>